<evidence type="ECO:0000313" key="7">
    <source>
        <dbReference type="Proteomes" id="UP001071230"/>
    </source>
</evidence>
<proteinExistence type="predicted"/>
<accession>A0A8S0WV81</accession>
<dbReference type="Proteomes" id="UP000836597">
    <property type="component" value="Chromosome"/>
</dbReference>
<dbReference type="InterPro" id="IPR016120">
    <property type="entry name" value="Sig_transdc_His_kin_SpoOB"/>
</dbReference>
<dbReference type="Pfam" id="PF14689">
    <property type="entry name" value="SPOB_a"/>
    <property type="match status" value="1"/>
</dbReference>
<evidence type="ECO:0000256" key="2">
    <source>
        <dbReference type="ARBA" id="ARBA00022679"/>
    </source>
</evidence>
<name>A0A8S0WV81_9FIRM</name>
<keyword evidence="1" id="KW-0597">Phosphoprotein</keyword>
<reference evidence="6" key="1">
    <citation type="submission" date="2014-11" db="EMBL/GenBank/DDBJ databases">
        <authorList>
            <person name="Hornung B.V."/>
        </authorList>
    </citation>
    <scope>NUCLEOTIDE SEQUENCE</scope>
    <source>
        <strain evidence="6">INE</strain>
    </source>
</reference>
<keyword evidence="7" id="KW-1185">Reference proteome</keyword>
<keyword evidence="3 5" id="KW-0418">Kinase</keyword>
<dbReference type="SUPFAM" id="SSF55890">
    <property type="entry name" value="Sporulation response regulatory protein Spo0B"/>
    <property type="match status" value="1"/>
</dbReference>
<reference evidence="5" key="2">
    <citation type="submission" date="2020-01" db="EMBL/GenBank/DDBJ databases">
        <authorList>
            <person name="Hornung B."/>
        </authorList>
    </citation>
    <scope>NUCLEOTIDE SEQUENCE</scope>
    <source>
        <strain evidence="5">PacBioINE</strain>
    </source>
</reference>
<dbReference type="Proteomes" id="UP001071230">
    <property type="component" value="Unassembled WGS sequence"/>
</dbReference>
<dbReference type="EMBL" id="LR746496">
    <property type="protein sequence ID" value="CAA7599421.1"/>
    <property type="molecule type" value="Genomic_DNA"/>
</dbReference>
<gene>
    <name evidence="5" type="ORF">DEACI_0043</name>
    <name evidence="6" type="ORF">DEACI_1224</name>
</gene>
<dbReference type="KEGG" id="aacx:DEACI_0043"/>
<dbReference type="AlphaFoldDB" id="A0A8S0WV81"/>
<protein>
    <submittedName>
        <fullName evidence="5 6">Signal transduction histidine kinase, sporulation regulator SpoOB</fullName>
        <ecNumber evidence="5">2.7.3.-</ecNumber>
    </submittedName>
</protein>
<organism evidence="5">
    <name type="scientific">Acididesulfobacillus acetoxydans</name>
    <dbReference type="NCBI Taxonomy" id="1561005"/>
    <lineage>
        <taxon>Bacteria</taxon>
        <taxon>Bacillati</taxon>
        <taxon>Bacillota</taxon>
        <taxon>Clostridia</taxon>
        <taxon>Eubacteriales</taxon>
        <taxon>Peptococcaceae</taxon>
        <taxon>Acididesulfobacillus</taxon>
    </lineage>
</organism>
<keyword evidence="2 5" id="KW-0808">Transferase</keyword>
<dbReference type="Gene3D" id="1.10.287.130">
    <property type="match status" value="1"/>
</dbReference>
<feature type="domain" description="SpoOB alpha-helical" evidence="4">
    <location>
        <begin position="16"/>
        <end position="65"/>
    </location>
</feature>
<evidence type="ECO:0000313" key="6">
    <source>
        <dbReference type="EMBL" id="CEJ06773.1"/>
    </source>
</evidence>
<evidence type="ECO:0000259" key="4">
    <source>
        <dbReference type="Pfam" id="PF14689"/>
    </source>
</evidence>
<evidence type="ECO:0000256" key="3">
    <source>
        <dbReference type="ARBA" id="ARBA00022777"/>
    </source>
</evidence>
<dbReference type="EC" id="2.7.3.-" evidence="5"/>
<dbReference type="GO" id="GO:0000155">
    <property type="term" value="F:phosphorelay sensor kinase activity"/>
    <property type="evidence" value="ECO:0007669"/>
    <property type="project" value="InterPro"/>
</dbReference>
<evidence type="ECO:0000256" key="1">
    <source>
        <dbReference type="ARBA" id="ARBA00022553"/>
    </source>
</evidence>
<evidence type="ECO:0000313" key="5">
    <source>
        <dbReference type="EMBL" id="CAA7599421.1"/>
    </source>
</evidence>
<dbReference type="EMBL" id="CDGJ01000033">
    <property type="protein sequence ID" value="CEJ06773.1"/>
    <property type="molecule type" value="Genomic_DNA"/>
</dbReference>
<sequence length="189" mass="21829">MAMDRDCDERLAEKLLTEQLAWYRLQRHDFMNHWQVVMGYLQLKQADKALAYLRGITDSERAEQRLGRIPEPYVAAVLLGLILRLRQEEIACEVELAEEPQGDTFWRAPRQPGYAESLYGYTTECLALGRSYLPACPSLEARVILTAAGKELEVSFELYRRETHGESRGEKIGEWLAGKKWRQNRPADL</sequence>
<dbReference type="InterPro" id="IPR039506">
    <property type="entry name" value="SPOB_a"/>
</dbReference>